<reference evidence="1 4" key="2">
    <citation type="submission" date="2020-08" db="EMBL/GenBank/DDBJ databases">
        <title>Genomic Encyclopedia of Type Strains, Phase IV (KMG-IV): sequencing the most valuable type-strain genomes for metagenomic binning, comparative biology and taxonomic classification.</title>
        <authorList>
            <person name="Goeker M."/>
        </authorList>
    </citation>
    <scope>NUCLEOTIDE SEQUENCE [LARGE SCALE GENOMIC DNA]</scope>
    <source>
        <strain evidence="1 4">DSM 12421</strain>
    </source>
</reference>
<dbReference type="AlphaFoldDB" id="A0A650CDF6"/>
<evidence type="ECO:0000313" key="2">
    <source>
        <dbReference type="EMBL" id="QGR15812.1"/>
    </source>
</evidence>
<sequence length="199" mass="23094">MRYEAYVDIFAGDSRLLSSSGDLVGLTKELREILEQNGINMNIFSDFIIDYIKENNSMLTIHVSGKPYSFTCPNTGIFLELWITDAEKSTQHFLAIVNYSGNIQISISKPELFDRVIFDIMRKSVDYLNCLRVQMPFLYKFIIFEIFSSFRKISKIKFEGIIDKNFIVTDYKDRGIIWEIDSTTVDYTSSISKKILSTY</sequence>
<dbReference type="EMBL" id="JACHFY010000003">
    <property type="protein sequence ID" value="MBB5253286.1"/>
    <property type="molecule type" value="Genomic_DNA"/>
</dbReference>
<dbReference type="KEGG" id="soh:D1869_00345"/>
<reference evidence="2 3" key="1">
    <citation type="submission" date="2019-10" db="EMBL/GenBank/DDBJ databases">
        <title>Genome Sequences from Six Type Strain Members of the Archaeal Family Sulfolobaceae: Acidianus ambivalens, Acidianus infernus, Metallosphaera prunae, Stygiolobus azoricus, Sulfolobus metallicus, and Sulfurisphaera ohwakuensis.</title>
        <authorList>
            <person name="Counts J.A."/>
            <person name="Kelly R.M."/>
        </authorList>
    </citation>
    <scope>NUCLEOTIDE SEQUENCE [LARGE SCALE GENOMIC DNA]</scope>
    <source>
        <strain evidence="2 3">TA-1</strain>
    </source>
</reference>
<name>A0A650CDF6_SULOH</name>
<protein>
    <submittedName>
        <fullName evidence="2">Uncharacterized protein</fullName>
    </submittedName>
</protein>
<organism evidence="2 3">
    <name type="scientific">Sulfurisphaera ohwakuensis</name>
    <dbReference type="NCBI Taxonomy" id="69656"/>
    <lineage>
        <taxon>Archaea</taxon>
        <taxon>Thermoproteota</taxon>
        <taxon>Thermoprotei</taxon>
        <taxon>Sulfolobales</taxon>
        <taxon>Sulfolobaceae</taxon>
        <taxon>Sulfurisphaera</taxon>
    </lineage>
</organism>
<dbReference type="GeneID" id="42799651"/>
<dbReference type="Proteomes" id="UP000582213">
    <property type="component" value="Unassembled WGS sequence"/>
</dbReference>
<dbReference type="EMBL" id="CP045484">
    <property type="protein sequence ID" value="QGR15812.1"/>
    <property type="molecule type" value="Genomic_DNA"/>
</dbReference>
<evidence type="ECO:0000313" key="3">
    <source>
        <dbReference type="Proteomes" id="UP000427373"/>
    </source>
</evidence>
<dbReference type="OrthoDB" id="34291at2157"/>
<evidence type="ECO:0000313" key="4">
    <source>
        <dbReference type="Proteomes" id="UP000582213"/>
    </source>
</evidence>
<evidence type="ECO:0000313" key="1">
    <source>
        <dbReference type="EMBL" id="MBB5253286.1"/>
    </source>
</evidence>
<proteinExistence type="predicted"/>
<gene>
    <name evidence="2" type="ORF">D1869_00345</name>
    <name evidence="1" type="ORF">HNQ62_001028</name>
</gene>
<keyword evidence="3" id="KW-1185">Reference proteome</keyword>
<dbReference type="Proteomes" id="UP000427373">
    <property type="component" value="Chromosome"/>
</dbReference>
<dbReference type="RefSeq" id="WP_156013420.1">
    <property type="nucleotide sequence ID" value="NZ_CP045484.1"/>
</dbReference>
<accession>A0A650CDF6</accession>